<organism evidence="5 6">
    <name type="scientific">Denticeps clupeoides</name>
    <name type="common">denticle herring</name>
    <dbReference type="NCBI Taxonomy" id="299321"/>
    <lineage>
        <taxon>Eukaryota</taxon>
        <taxon>Metazoa</taxon>
        <taxon>Chordata</taxon>
        <taxon>Craniata</taxon>
        <taxon>Vertebrata</taxon>
        <taxon>Euteleostomi</taxon>
        <taxon>Actinopterygii</taxon>
        <taxon>Neopterygii</taxon>
        <taxon>Teleostei</taxon>
        <taxon>Clupei</taxon>
        <taxon>Clupeiformes</taxon>
        <taxon>Denticipitoidei</taxon>
        <taxon>Denticipitidae</taxon>
        <taxon>Denticeps</taxon>
    </lineage>
</organism>
<dbReference type="PRINTS" id="PR00007">
    <property type="entry name" value="COMPLEMNTC1Q"/>
</dbReference>
<dbReference type="SUPFAM" id="SSF49842">
    <property type="entry name" value="TNF-like"/>
    <property type="match status" value="1"/>
</dbReference>
<keyword evidence="3" id="KW-0732">Signal</keyword>
<dbReference type="InterPro" id="IPR050822">
    <property type="entry name" value="Cerebellin_Synaptic_Org"/>
</dbReference>
<comment type="subcellular location">
    <subcellularLocation>
        <location evidence="1">Secreted</location>
    </subcellularLocation>
</comment>
<dbReference type="InterPro" id="IPR001073">
    <property type="entry name" value="C1q_dom"/>
</dbReference>
<protein>
    <recommendedName>
        <fullName evidence="4">C1q domain-containing protein</fullName>
    </recommendedName>
</protein>
<evidence type="ECO:0000259" key="4">
    <source>
        <dbReference type="PROSITE" id="PS50871"/>
    </source>
</evidence>
<sequence length="186" mass="20205">ESPTILLDNLSSCTNIVHEKTSGNAEHSIDSSCCNYYNFLLFFLSTASQNVAFSTTLCGSSDPWGAVGPFPSDHTLVYKRVFMNIGQGYDPATGIFKAPVSGVYSFNFHIYGYSTTAAGVSLFKNDERIATAYDHPSKDSTDTASNSALLQLGVGDTVSIRLWADHVIYKSTNNHNTFSGFLVFPV</sequence>
<dbReference type="GeneTree" id="ENSGT00940000163520"/>
<dbReference type="Ensembl" id="ENSDCDT00010000017.1">
    <property type="protein sequence ID" value="ENSDCDP00010000016.1"/>
    <property type="gene ID" value="ENSDCDG00010000011.1"/>
</dbReference>
<keyword evidence="2" id="KW-0964">Secreted</keyword>
<proteinExistence type="predicted"/>
<reference evidence="5" key="3">
    <citation type="submission" date="2025-09" db="UniProtKB">
        <authorList>
            <consortium name="Ensembl"/>
        </authorList>
    </citation>
    <scope>IDENTIFICATION</scope>
</reference>
<evidence type="ECO:0000313" key="6">
    <source>
        <dbReference type="Proteomes" id="UP000694580"/>
    </source>
</evidence>
<dbReference type="PANTHER" id="PTHR22923">
    <property type="entry name" value="CEREBELLIN-RELATED"/>
    <property type="match status" value="1"/>
</dbReference>
<keyword evidence="6" id="KW-1185">Reference proteome</keyword>
<dbReference type="PANTHER" id="PTHR22923:SF102">
    <property type="entry name" value="CEREBELLIN 13-RELATED"/>
    <property type="match status" value="1"/>
</dbReference>
<dbReference type="Gene3D" id="2.60.120.40">
    <property type="match status" value="1"/>
</dbReference>
<evidence type="ECO:0000256" key="3">
    <source>
        <dbReference type="ARBA" id="ARBA00022729"/>
    </source>
</evidence>
<dbReference type="Pfam" id="PF00386">
    <property type="entry name" value="C1q"/>
    <property type="match status" value="1"/>
</dbReference>
<evidence type="ECO:0000256" key="1">
    <source>
        <dbReference type="ARBA" id="ARBA00004613"/>
    </source>
</evidence>
<dbReference type="InterPro" id="IPR008983">
    <property type="entry name" value="Tumour_necrosis_fac-like_dom"/>
</dbReference>
<dbReference type="PROSITE" id="PS50871">
    <property type="entry name" value="C1Q"/>
    <property type="match status" value="1"/>
</dbReference>
<dbReference type="SMART" id="SM00110">
    <property type="entry name" value="C1Q"/>
    <property type="match status" value="1"/>
</dbReference>
<name>A0AAY3ZYR7_9TELE</name>
<dbReference type="GO" id="GO:0005576">
    <property type="term" value="C:extracellular region"/>
    <property type="evidence" value="ECO:0007669"/>
    <property type="project" value="UniProtKB-SubCell"/>
</dbReference>
<evidence type="ECO:0000256" key="2">
    <source>
        <dbReference type="ARBA" id="ARBA00022525"/>
    </source>
</evidence>
<dbReference type="AlphaFoldDB" id="A0AAY3ZYR7"/>
<accession>A0AAY3ZYR7</accession>
<reference evidence="5" key="2">
    <citation type="submission" date="2025-08" db="UniProtKB">
        <authorList>
            <consortium name="Ensembl"/>
        </authorList>
    </citation>
    <scope>IDENTIFICATION</scope>
</reference>
<feature type="domain" description="C1q" evidence="4">
    <location>
        <begin position="46"/>
        <end position="186"/>
    </location>
</feature>
<reference evidence="5 6" key="1">
    <citation type="submission" date="2020-06" db="EMBL/GenBank/DDBJ databases">
        <authorList>
            <consortium name="Wellcome Sanger Institute Data Sharing"/>
        </authorList>
    </citation>
    <scope>NUCLEOTIDE SEQUENCE [LARGE SCALE GENOMIC DNA]</scope>
</reference>
<dbReference type="Proteomes" id="UP000694580">
    <property type="component" value="Chromosome 1"/>
</dbReference>
<evidence type="ECO:0000313" key="5">
    <source>
        <dbReference type="Ensembl" id="ENSDCDP00010000016.1"/>
    </source>
</evidence>